<feature type="transmembrane region" description="Helical" evidence="6">
    <location>
        <begin position="213"/>
        <end position="233"/>
    </location>
</feature>
<evidence type="ECO:0000256" key="6">
    <source>
        <dbReference type="SAM" id="Phobius"/>
    </source>
</evidence>
<feature type="transmembrane region" description="Helical" evidence="6">
    <location>
        <begin position="31"/>
        <end position="51"/>
    </location>
</feature>
<evidence type="ECO:0000256" key="3">
    <source>
        <dbReference type="ARBA" id="ARBA00022692"/>
    </source>
</evidence>
<dbReference type="PANTHER" id="PTHR22911">
    <property type="entry name" value="ACYL-MALONYL CONDENSING ENZYME-RELATED"/>
    <property type="match status" value="1"/>
</dbReference>
<evidence type="ECO:0000256" key="5">
    <source>
        <dbReference type="ARBA" id="ARBA00023136"/>
    </source>
</evidence>
<feature type="transmembrane region" description="Helical" evidence="6">
    <location>
        <begin position="63"/>
        <end position="81"/>
    </location>
</feature>
<evidence type="ECO:0000313" key="8">
    <source>
        <dbReference type="EMBL" id="KAA2237454.1"/>
    </source>
</evidence>
<feature type="transmembrane region" description="Helical" evidence="6">
    <location>
        <begin position="270"/>
        <end position="289"/>
    </location>
</feature>
<feature type="transmembrane region" description="Helical" evidence="6">
    <location>
        <begin position="149"/>
        <end position="167"/>
    </location>
</feature>
<feature type="transmembrane region" description="Helical" evidence="6">
    <location>
        <begin position="102"/>
        <end position="119"/>
    </location>
</feature>
<dbReference type="SUPFAM" id="SSF103481">
    <property type="entry name" value="Multidrug resistance efflux transporter EmrE"/>
    <property type="match status" value="2"/>
</dbReference>
<gene>
    <name evidence="8" type="ORF">F0L46_10695</name>
</gene>
<keyword evidence="4 6" id="KW-1133">Transmembrane helix</keyword>
<feature type="transmembrane region" description="Helical" evidence="6">
    <location>
        <begin position="125"/>
        <end position="142"/>
    </location>
</feature>
<reference evidence="8 9" key="2">
    <citation type="submission" date="2019-09" db="EMBL/GenBank/DDBJ databases">
        <authorList>
            <person name="Jin C."/>
        </authorList>
    </citation>
    <scope>NUCLEOTIDE SEQUENCE [LARGE SCALE GENOMIC DNA]</scope>
    <source>
        <strain evidence="8 9">BN140002</strain>
    </source>
</reference>
<reference evidence="8 9" key="1">
    <citation type="submission" date="2019-09" db="EMBL/GenBank/DDBJ databases">
        <title>Salinarimonas rosea gen. nov., sp. nov., a new member of the a-2 subgroup of the Proteobacteria.</title>
        <authorList>
            <person name="Liu J."/>
        </authorList>
    </citation>
    <scope>NUCLEOTIDE SEQUENCE [LARGE SCALE GENOMIC DNA]</scope>
    <source>
        <strain evidence="8 9">BN140002</strain>
    </source>
</reference>
<dbReference type="Proteomes" id="UP000323142">
    <property type="component" value="Unassembled WGS sequence"/>
</dbReference>
<accession>A0A5B2VEN5</accession>
<dbReference type="OrthoDB" id="7818056at2"/>
<protein>
    <submittedName>
        <fullName evidence="8">DMT family transporter</fullName>
    </submittedName>
</protein>
<comment type="caution">
    <text evidence="8">The sequence shown here is derived from an EMBL/GenBank/DDBJ whole genome shotgun (WGS) entry which is preliminary data.</text>
</comment>
<dbReference type="PANTHER" id="PTHR22911:SF6">
    <property type="entry name" value="SOLUTE CARRIER FAMILY 35 MEMBER G1"/>
    <property type="match status" value="1"/>
</dbReference>
<dbReference type="AlphaFoldDB" id="A0A5B2VEN5"/>
<feature type="transmembrane region" description="Helical" evidence="6">
    <location>
        <begin position="239"/>
        <end position="258"/>
    </location>
</feature>
<feature type="domain" description="EamA" evidence="7">
    <location>
        <begin position="32"/>
        <end position="165"/>
    </location>
</feature>
<name>A0A5B2VEN5_9HYPH</name>
<comment type="similarity">
    <text evidence="2">Belongs to the drug/metabolite transporter (DMT) superfamily. 10 TMS drug/metabolite exporter (DME) (TC 2.A.7.3) family.</text>
</comment>
<feature type="domain" description="EamA" evidence="7">
    <location>
        <begin position="182"/>
        <end position="311"/>
    </location>
</feature>
<dbReference type="GO" id="GO:0016020">
    <property type="term" value="C:membrane"/>
    <property type="evidence" value="ECO:0007669"/>
    <property type="project" value="UniProtKB-SubCell"/>
</dbReference>
<dbReference type="EMBL" id="VUOA01000019">
    <property type="protein sequence ID" value="KAA2237454.1"/>
    <property type="molecule type" value="Genomic_DNA"/>
</dbReference>
<sequence length="334" mass="35542">MHSPGAPGRVTTRARPYLFGRPALDPPVKPLLGIALKVSSALAFTLMAALIKLVSATYPTGQLVFFRSAFALLPLLAWLAWRGDLVGAIRTHNLRGHVLRSLIGCTGMFAGFVSLTYLPLTDSVAIGYAAPLIVVILAAVVLKETVRAYRWSAVGVGFFGVMVMLWPHLGAPSHGPADAAAIGAAFGVLGACCAAGATIQVRRLTASETTGAIVFYFTILSSLFGLLTIVLGWRMPGAFDLGVFVVIGILGGIGQILLTQSYRYGDASLVAPFEYTTMIWALLIGWFGFGQWPQPVVFTGASIVAGAGIFVLWREHRLGLRRAKDLEVPSQRSA</sequence>
<dbReference type="Pfam" id="PF00892">
    <property type="entry name" value="EamA"/>
    <property type="match status" value="2"/>
</dbReference>
<keyword evidence="9" id="KW-1185">Reference proteome</keyword>
<evidence type="ECO:0000256" key="1">
    <source>
        <dbReference type="ARBA" id="ARBA00004141"/>
    </source>
</evidence>
<feature type="transmembrane region" description="Helical" evidence="6">
    <location>
        <begin position="295"/>
        <end position="313"/>
    </location>
</feature>
<evidence type="ECO:0000313" key="9">
    <source>
        <dbReference type="Proteomes" id="UP000323142"/>
    </source>
</evidence>
<dbReference type="InterPro" id="IPR000620">
    <property type="entry name" value="EamA_dom"/>
</dbReference>
<feature type="transmembrane region" description="Helical" evidence="6">
    <location>
        <begin position="179"/>
        <end position="201"/>
    </location>
</feature>
<evidence type="ECO:0000259" key="7">
    <source>
        <dbReference type="Pfam" id="PF00892"/>
    </source>
</evidence>
<organism evidence="8 9">
    <name type="scientific">Salinarimonas soli</name>
    <dbReference type="NCBI Taxonomy" id="1638099"/>
    <lineage>
        <taxon>Bacteria</taxon>
        <taxon>Pseudomonadati</taxon>
        <taxon>Pseudomonadota</taxon>
        <taxon>Alphaproteobacteria</taxon>
        <taxon>Hyphomicrobiales</taxon>
        <taxon>Salinarimonadaceae</taxon>
        <taxon>Salinarimonas</taxon>
    </lineage>
</organism>
<dbReference type="InterPro" id="IPR037185">
    <property type="entry name" value="EmrE-like"/>
</dbReference>
<keyword evidence="5 6" id="KW-0472">Membrane</keyword>
<proteinExistence type="inferred from homology"/>
<evidence type="ECO:0000256" key="4">
    <source>
        <dbReference type="ARBA" id="ARBA00022989"/>
    </source>
</evidence>
<comment type="subcellular location">
    <subcellularLocation>
        <location evidence="1">Membrane</location>
        <topology evidence="1">Multi-pass membrane protein</topology>
    </subcellularLocation>
</comment>
<keyword evidence="3 6" id="KW-0812">Transmembrane</keyword>
<evidence type="ECO:0000256" key="2">
    <source>
        <dbReference type="ARBA" id="ARBA00009853"/>
    </source>
</evidence>